<dbReference type="NCBIfam" id="NF002462">
    <property type="entry name" value="PRK01678.1"/>
    <property type="match status" value="1"/>
</dbReference>
<reference evidence="7 8" key="1">
    <citation type="journal article" date="2015" name="Genome Announc.">
        <title>Complete Genome Sequence of Pseudoxanthomonas suwonensis Strain J1, a Cellulose-Degrading Bacterium Isolated from Leaf- and Wood-Enriched Soil.</title>
        <authorList>
            <person name="Hou L."/>
            <person name="Jiang J."/>
            <person name="Xu Z."/>
            <person name="Zhou Y."/>
            <person name="Leung F.C."/>
        </authorList>
    </citation>
    <scope>NUCLEOTIDE SEQUENCE [LARGE SCALE GENOMIC DNA]</scope>
    <source>
        <strain evidence="7 8">J1</strain>
    </source>
</reference>
<evidence type="ECO:0000256" key="5">
    <source>
        <dbReference type="ARBA" id="ARBA00023274"/>
    </source>
</evidence>
<name>A0A0E3Z2B1_9GAMM</name>
<dbReference type="EMBL" id="CP011144">
    <property type="protein sequence ID" value="AKC86092.1"/>
    <property type="molecule type" value="Genomic_DNA"/>
</dbReference>
<evidence type="ECO:0000256" key="2">
    <source>
        <dbReference type="ARBA" id="ARBA00009296"/>
    </source>
</evidence>
<dbReference type="InterPro" id="IPR034704">
    <property type="entry name" value="Ribosomal_bL28/bL31-like_sf"/>
</dbReference>
<dbReference type="PANTHER" id="PTHR33280">
    <property type="entry name" value="50S RIBOSOMAL PROTEIN L31, CHLOROPLASTIC"/>
    <property type="match status" value="1"/>
</dbReference>
<dbReference type="Proteomes" id="UP000033067">
    <property type="component" value="Chromosome"/>
</dbReference>
<dbReference type="AlphaFoldDB" id="A0A0E3Z2B1"/>
<dbReference type="GO" id="GO:1990904">
    <property type="term" value="C:ribonucleoprotein complex"/>
    <property type="evidence" value="ECO:0007669"/>
    <property type="project" value="UniProtKB-KW"/>
</dbReference>
<dbReference type="GO" id="GO:0005840">
    <property type="term" value="C:ribosome"/>
    <property type="evidence" value="ECO:0007669"/>
    <property type="project" value="UniProtKB-KW"/>
</dbReference>
<dbReference type="NCBIfam" id="TIGR00105">
    <property type="entry name" value="L31"/>
    <property type="match status" value="1"/>
</dbReference>
<evidence type="ECO:0000313" key="7">
    <source>
        <dbReference type="EMBL" id="AKC86092.1"/>
    </source>
</evidence>
<proteinExistence type="inferred from homology"/>
<dbReference type="GO" id="GO:0003735">
    <property type="term" value="F:structural constituent of ribosome"/>
    <property type="evidence" value="ECO:0007669"/>
    <property type="project" value="InterPro"/>
</dbReference>
<dbReference type="PANTHER" id="PTHR33280:SF6">
    <property type="entry name" value="LARGE RIBOSOMAL SUBUNIT PROTEIN BL31A"/>
    <property type="match status" value="1"/>
</dbReference>
<keyword evidence="4 6" id="KW-0689">Ribosomal protein</keyword>
<sequence length="82" mass="9484">MKAGIHPDYREVVFHDVTSDFKFLTRSTMAGGSKETVKWEDGNEYPLVKIEISSASHPFYTGKHKVMDTSGRIDKFQRRYAR</sequence>
<evidence type="ECO:0000256" key="6">
    <source>
        <dbReference type="HAMAP-Rule" id="MF_00502"/>
    </source>
</evidence>
<dbReference type="Pfam" id="PF01197">
    <property type="entry name" value="Ribosomal_L31"/>
    <property type="match status" value="1"/>
</dbReference>
<evidence type="ECO:0000256" key="1">
    <source>
        <dbReference type="ARBA" id="ARBA00008196"/>
    </source>
</evidence>
<keyword evidence="5 6" id="KW-0687">Ribonucleoprotein</keyword>
<dbReference type="RefSeq" id="WP_052630709.1">
    <property type="nucleotide sequence ID" value="NZ_CP011144.1"/>
</dbReference>
<keyword evidence="8" id="KW-1185">Reference proteome</keyword>
<dbReference type="PROSITE" id="PS01143">
    <property type="entry name" value="RIBOSOMAL_L31"/>
    <property type="match status" value="1"/>
</dbReference>
<dbReference type="InterPro" id="IPR002150">
    <property type="entry name" value="Ribosomal_bL31"/>
</dbReference>
<evidence type="ECO:0000313" key="8">
    <source>
        <dbReference type="Proteomes" id="UP000033067"/>
    </source>
</evidence>
<dbReference type="PATRIC" id="fig|314722.6.peg.877"/>
<comment type="similarity">
    <text evidence="2">Belongs to the bacterial ribosomal protein bL31 family. Type A subfamily.</text>
</comment>
<dbReference type="HAMAP" id="MF_00502">
    <property type="entry name" value="Ribosomal_bL31_2"/>
    <property type="match status" value="1"/>
</dbReference>
<dbReference type="KEGG" id="psuw:WQ53_04205"/>
<accession>A0A0E3Z2B1</accession>
<dbReference type="InterPro" id="IPR042105">
    <property type="entry name" value="Ribosomal_bL31_sf"/>
</dbReference>
<dbReference type="PRINTS" id="PR01249">
    <property type="entry name" value="RIBOSOMALL31"/>
</dbReference>
<evidence type="ECO:0000256" key="3">
    <source>
        <dbReference type="ARBA" id="ARBA00011838"/>
    </source>
</evidence>
<organism evidence="7 8">
    <name type="scientific">Pseudoxanthomonas suwonensis</name>
    <dbReference type="NCBI Taxonomy" id="314722"/>
    <lineage>
        <taxon>Bacteria</taxon>
        <taxon>Pseudomonadati</taxon>
        <taxon>Pseudomonadota</taxon>
        <taxon>Gammaproteobacteria</taxon>
        <taxon>Lysobacterales</taxon>
        <taxon>Lysobacteraceae</taxon>
        <taxon>Pseudoxanthomonas</taxon>
    </lineage>
</organism>
<protein>
    <recommendedName>
        <fullName evidence="6">Large ribosomal subunit protein bL31B</fullName>
    </recommendedName>
</protein>
<dbReference type="SUPFAM" id="SSF143800">
    <property type="entry name" value="L28p-like"/>
    <property type="match status" value="1"/>
</dbReference>
<dbReference type="eggNOG" id="COG0254">
    <property type="taxonomic scope" value="Bacteria"/>
</dbReference>
<dbReference type="GO" id="GO:0006412">
    <property type="term" value="P:translation"/>
    <property type="evidence" value="ECO:0007669"/>
    <property type="project" value="UniProtKB-UniRule"/>
</dbReference>
<dbReference type="InterPro" id="IPR027493">
    <property type="entry name" value="Ribosomal_bL31_B"/>
</dbReference>
<gene>
    <name evidence="6" type="primary">rpmE2</name>
    <name evidence="7" type="ORF">WQ53_04205</name>
</gene>
<evidence type="ECO:0000256" key="4">
    <source>
        <dbReference type="ARBA" id="ARBA00022980"/>
    </source>
</evidence>
<comment type="subunit">
    <text evidence="3 6">Part of the 50S ribosomal subunit.</text>
</comment>
<dbReference type="OrthoDB" id="9803251at2"/>
<comment type="similarity">
    <text evidence="1 6">Belongs to the bacterial ribosomal protein bL31 family. Type B subfamily.</text>
</comment>
<dbReference type="Gene3D" id="4.10.830.30">
    <property type="entry name" value="Ribosomal protein L31"/>
    <property type="match status" value="1"/>
</dbReference>